<evidence type="ECO:0000256" key="1">
    <source>
        <dbReference type="SAM" id="Phobius"/>
    </source>
</evidence>
<keyword evidence="1" id="KW-1133">Transmembrane helix</keyword>
<dbReference type="EMBL" id="CAJNNW010035058">
    <property type="protein sequence ID" value="CAE8725360.1"/>
    <property type="molecule type" value="Genomic_DNA"/>
</dbReference>
<feature type="transmembrane region" description="Helical" evidence="1">
    <location>
        <begin position="21"/>
        <end position="43"/>
    </location>
</feature>
<evidence type="ECO:0000313" key="4">
    <source>
        <dbReference type="Proteomes" id="UP000626109"/>
    </source>
</evidence>
<evidence type="ECO:0000313" key="3">
    <source>
        <dbReference type="EMBL" id="CAE8725360.1"/>
    </source>
</evidence>
<keyword evidence="1" id="KW-0472">Membrane</keyword>
<feature type="non-terminal residue" evidence="3">
    <location>
        <position position="1"/>
    </location>
</feature>
<dbReference type="Pfam" id="PF04991">
    <property type="entry name" value="LicD"/>
    <property type="match status" value="1"/>
</dbReference>
<accession>A0A813LE50</accession>
<keyword evidence="1" id="KW-0812">Transmembrane</keyword>
<organism evidence="3 4">
    <name type="scientific">Polarella glacialis</name>
    <name type="common">Dinoflagellate</name>
    <dbReference type="NCBI Taxonomy" id="89957"/>
    <lineage>
        <taxon>Eukaryota</taxon>
        <taxon>Sar</taxon>
        <taxon>Alveolata</taxon>
        <taxon>Dinophyceae</taxon>
        <taxon>Suessiales</taxon>
        <taxon>Suessiaceae</taxon>
        <taxon>Polarella</taxon>
    </lineage>
</organism>
<protein>
    <recommendedName>
        <fullName evidence="2">LicD/FKTN/FKRP nucleotidyltransferase domain-containing protein</fullName>
    </recommendedName>
</protein>
<comment type="caution">
    <text evidence="3">The sequence shown here is derived from an EMBL/GenBank/DDBJ whole genome shotgun (WGS) entry which is preliminary data.</text>
</comment>
<gene>
    <name evidence="3" type="ORF">PGLA2088_LOCUS44087</name>
</gene>
<dbReference type="InterPro" id="IPR007074">
    <property type="entry name" value="LicD/FKTN/FKRP_NTP_transf"/>
</dbReference>
<evidence type="ECO:0000259" key="2">
    <source>
        <dbReference type="Pfam" id="PF04991"/>
    </source>
</evidence>
<dbReference type="Proteomes" id="UP000626109">
    <property type="component" value="Unassembled WGS sequence"/>
</dbReference>
<proteinExistence type="predicted"/>
<reference evidence="3" key="1">
    <citation type="submission" date="2021-02" db="EMBL/GenBank/DDBJ databases">
        <authorList>
            <person name="Dougan E. K."/>
            <person name="Rhodes N."/>
            <person name="Thang M."/>
            <person name="Chan C."/>
        </authorList>
    </citation>
    <scope>NUCLEOTIDE SEQUENCE</scope>
</reference>
<sequence length="166" mass="18164">MGKQQRVVPMGKQLRVVLANLFLAAPAAIIFGLNKVLDGWALYSEEEVLQASVLHPLFNTEKHFAEEFWKPSMRQRDRLDALSASVHGTARALESIGIPGFLESAGLIGWLRHGGDQLPWDSDGDLGILVEDCLQVKGSKAALQQAIGEDFLVLKFACTCEEDCDG</sequence>
<dbReference type="AlphaFoldDB" id="A0A813LE50"/>
<feature type="domain" description="LicD/FKTN/FKRP nucleotidyltransferase" evidence="2">
    <location>
        <begin position="97"/>
        <end position="132"/>
    </location>
</feature>
<name>A0A813LE50_POLGL</name>